<gene>
    <name evidence="2" type="ORF">HCUR_00823</name>
</gene>
<evidence type="ECO:0000256" key="1">
    <source>
        <dbReference type="SAM" id="Coils"/>
    </source>
</evidence>
<protein>
    <submittedName>
        <fullName evidence="2">Uncharacterized protein</fullName>
    </submittedName>
</protein>
<organism evidence="2 3">
    <name type="scientific">Holospora curviuscula</name>
    <dbReference type="NCBI Taxonomy" id="1082868"/>
    <lineage>
        <taxon>Bacteria</taxon>
        <taxon>Pseudomonadati</taxon>
        <taxon>Pseudomonadota</taxon>
        <taxon>Alphaproteobacteria</taxon>
        <taxon>Holosporales</taxon>
        <taxon>Holosporaceae</taxon>
        <taxon>Holospora</taxon>
    </lineage>
</organism>
<dbReference type="Proteomes" id="UP000239425">
    <property type="component" value="Unassembled WGS sequence"/>
</dbReference>
<accession>A0A2S5R908</accession>
<comment type="caution">
    <text evidence="2">The sequence shown here is derived from an EMBL/GenBank/DDBJ whole genome shotgun (WGS) entry which is preliminary data.</text>
</comment>
<dbReference type="AlphaFoldDB" id="A0A2S5R908"/>
<evidence type="ECO:0000313" key="2">
    <source>
        <dbReference type="EMBL" id="PPE03808.1"/>
    </source>
</evidence>
<dbReference type="EMBL" id="PHHC01000082">
    <property type="protein sequence ID" value="PPE03808.1"/>
    <property type="molecule type" value="Genomic_DNA"/>
</dbReference>
<sequence length="225" mass="26489">MLRYRKLFVVLTFRLICVWYVSQKCIAAIVPPLKNVQKYSEQVPLCGHSREEREALYSCVRALEEELLLVKQRLRKETYPPLKKQLQKNIYTLQCKLKEAKKKLCFMCGKEKILHIELEAPFNVKRRSVSIEIPLPEKDLDEIPLPFSVTKLEILEKIDRLIETSNKKIQELKIKLSAVNSKIRFLECSTSRKNLGKLQEEAKYLKLELEQEHRMLKTYGLSDKP</sequence>
<name>A0A2S5R908_9PROT</name>
<evidence type="ECO:0000313" key="3">
    <source>
        <dbReference type="Proteomes" id="UP000239425"/>
    </source>
</evidence>
<reference evidence="2 3" key="1">
    <citation type="submission" date="2017-11" db="EMBL/GenBank/DDBJ databases">
        <title>Comparative genomic analysis of Holospora spp., intranuclear symbionts of paramecia.</title>
        <authorList>
            <person name="Garushyants S.K."/>
            <person name="Beliavskaya A."/>
            <person name="Malko D.B."/>
            <person name="Logacheva M.D."/>
            <person name="Rautian M.S."/>
            <person name="Gelfand M.S."/>
        </authorList>
    </citation>
    <scope>NUCLEOTIDE SEQUENCE [LARGE SCALE GENOMIC DNA]</scope>
    <source>
        <strain evidence="3">02AZ16</strain>
    </source>
</reference>
<keyword evidence="1" id="KW-0175">Coiled coil</keyword>
<proteinExistence type="predicted"/>
<feature type="coiled-coil region" evidence="1">
    <location>
        <begin position="155"/>
        <end position="215"/>
    </location>
</feature>
<keyword evidence="3" id="KW-1185">Reference proteome</keyword>